<comment type="caution">
    <text evidence="1">The sequence shown here is derived from an EMBL/GenBank/DDBJ whole genome shotgun (WGS) entry which is preliminary data.</text>
</comment>
<evidence type="ECO:0000313" key="2">
    <source>
        <dbReference type="Proteomes" id="UP000827872"/>
    </source>
</evidence>
<evidence type="ECO:0000313" key="1">
    <source>
        <dbReference type="EMBL" id="KAH7992472.1"/>
    </source>
</evidence>
<dbReference type="Proteomes" id="UP000827872">
    <property type="component" value="Linkage Group LG03"/>
</dbReference>
<dbReference type="EMBL" id="CM037616">
    <property type="protein sequence ID" value="KAH7992472.1"/>
    <property type="molecule type" value="Genomic_DNA"/>
</dbReference>
<name>A0ACB8EIL2_9SAUR</name>
<protein>
    <submittedName>
        <fullName evidence="1">Uncharacterized protein</fullName>
    </submittedName>
</protein>
<proteinExistence type="predicted"/>
<accession>A0ACB8EIL2</accession>
<organism evidence="1 2">
    <name type="scientific">Sphaerodactylus townsendi</name>
    <dbReference type="NCBI Taxonomy" id="933632"/>
    <lineage>
        <taxon>Eukaryota</taxon>
        <taxon>Metazoa</taxon>
        <taxon>Chordata</taxon>
        <taxon>Craniata</taxon>
        <taxon>Vertebrata</taxon>
        <taxon>Euteleostomi</taxon>
        <taxon>Lepidosauria</taxon>
        <taxon>Squamata</taxon>
        <taxon>Bifurcata</taxon>
        <taxon>Gekkota</taxon>
        <taxon>Sphaerodactylidae</taxon>
        <taxon>Sphaerodactylus</taxon>
    </lineage>
</organism>
<reference evidence="1" key="1">
    <citation type="submission" date="2021-08" db="EMBL/GenBank/DDBJ databases">
        <title>The first chromosome-level gecko genome reveals the dynamic sex chromosomes of Neotropical dwarf geckos (Sphaerodactylidae: Sphaerodactylus).</title>
        <authorList>
            <person name="Pinto B.J."/>
            <person name="Keating S.E."/>
            <person name="Gamble T."/>
        </authorList>
    </citation>
    <scope>NUCLEOTIDE SEQUENCE</scope>
    <source>
        <strain evidence="1">TG3544</strain>
    </source>
</reference>
<keyword evidence="2" id="KW-1185">Reference proteome</keyword>
<gene>
    <name evidence="1" type="ORF">K3G42_023191</name>
</gene>
<sequence length="123" mass="13541">MAPSPASGGGGRPGRAAAEELPSLLPPLRQPQPIGSRSTLPTRECPWLYDFSPALIFTRIFILWMTSRHRKSFRRLSGVAMPNPAPRHAEAAEFNPRDLPVPRAQVSSGAPQHPQKLVRCSPW</sequence>